<protein>
    <submittedName>
        <fullName evidence="5">Translational machinery component</fullName>
    </submittedName>
</protein>
<keyword evidence="2" id="KW-0689">Ribosomal protein</keyword>
<dbReference type="EMBL" id="KB468113">
    <property type="protein sequence ID" value="PCH41363.1"/>
    <property type="molecule type" value="Genomic_DNA"/>
</dbReference>
<dbReference type="InterPro" id="IPR001971">
    <property type="entry name" value="Ribosomal_uS11"/>
</dbReference>
<dbReference type="InterPro" id="IPR036967">
    <property type="entry name" value="Ribosomal_uS11_sf"/>
</dbReference>
<dbReference type="OMA" id="RTAFEWE"/>
<dbReference type="Gene3D" id="3.30.420.80">
    <property type="entry name" value="Ribosomal protein S11"/>
    <property type="match status" value="1"/>
</dbReference>
<dbReference type="SUPFAM" id="SSF53137">
    <property type="entry name" value="Translational machinery components"/>
    <property type="match status" value="1"/>
</dbReference>
<evidence type="ECO:0000313" key="6">
    <source>
        <dbReference type="Proteomes" id="UP000218811"/>
    </source>
</evidence>
<reference evidence="5 6" key="1">
    <citation type="journal article" date="2012" name="Science">
        <title>The Paleozoic origin of enzymatic lignin decomposition reconstructed from 31 fungal genomes.</title>
        <authorList>
            <person name="Floudas D."/>
            <person name="Binder M."/>
            <person name="Riley R."/>
            <person name="Barry K."/>
            <person name="Blanchette R.A."/>
            <person name="Henrissat B."/>
            <person name="Martinez A.T."/>
            <person name="Otillar R."/>
            <person name="Spatafora J.W."/>
            <person name="Yadav J.S."/>
            <person name="Aerts A."/>
            <person name="Benoit I."/>
            <person name="Boyd A."/>
            <person name="Carlson A."/>
            <person name="Copeland A."/>
            <person name="Coutinho P.M."/>
            <person name="de Vries R.P."/>
            <person name="Ferreira P."/>
            <person name="Findley K."/>
            <person name="Foster B."/>
            <person name="Gaskell J."/>
            <person name="Glotzer D."/>
            <person name="Gorecki P."/>
            <person name="Heitman J."/>
            <person name="Hesse C."/>
            <person name="Hori C."/>
            <person name="Igarashi K."/>
            <person name="Jurgens J.A."/>
            <person name="Kallen N."/>
            <person name="Kersten P."/>
            <person name="Kohler A."/>
            <person name="Kuees U."/>
            <person name="Kumar T.K.A."/>
            <person name="Kuo A."/>
            <person name="LaButti K."/>
            <person name="Larrondo L.F."/>
            <person name="Lindquist E."/>
            <person name="Ling A."/>
            <person name="Lombard V."/>
            <person name="Lucas S."/>
            <person name="Lundell T."/>
            <person name="Martin R."/>
            <person name="McLaughlin D.J."/>
            <person name="Morgenstern I."/>
            <person name="Morin E."/>
            <person name="Murat C."/>
            <person name="Nagy L.G."/>
            <person name="Nolan M."/>
            <person name="Ohm R.A."/>
            <person name="Patyshakuliyeva A."/>
            <person name="Rokas A."/>
            <person name="Ruiz-Duenas F.J."/>
            <person name="Sabat G."/>
            <person name="Salamov A."/>
            <person name="Samejima M."/>
            <person name="Schmutz J."/>
            <person name="Slot J.C."/>
            <person name="St John F."/>
            <person name="Stenlid J."/>
            <person name="Sun H."/>
            <person name="Sun S."/>
            <person name="Syed K."/>
            <person name="Tsang A."/>
            <person name="Wiebenga A."/>
            <person name="Young D."/>
            <person name="Pisabarro A."/>
            <person name="Eastwood D.C."/>
            <person name="Martin F."/>
            <person name="Cullen D."/>
            <person name="Grigoriev I.V."/>
            <person name="Hibbett D.S."/>
        </authorList>
    </citation>
    <scope>NUCLEOTIDE SEQUENCE [LARGE SCALE GENOMIC DNA]</scope>
    <source>
        <strain evidence="5 6">MD-104</strain>
    </source>
</reference>
<evidence type="ECO:0000256" key="3">
    <source>
        <dbReference type="ARBA" id="ARBA00023274"/>
    </source>
</evidence>
<dbReference type="Proteomes" id="UP000218811">
    <property type="component" value="Unassembled WGS sequence"/>
</dbReference>
<name>A0A2H3JN81_WOLCO</name>
<comment type="similarity">
    <text evidence="1">Belongs to the universal ribosomal protein uS11 family.</text>
</comment>
<dbReference type="GO" id="GO:1990904">
    <property type="term" value="C:ribonucleoprotein complex"/>
    <property type="evidence" value="ECO:0007669"/>
    <property type="project" value="UniProtKB-KW"/>
</dbReference>
<keyword evidence="6" id="KW-1185">Reference proteome</keyword>
<dbReference type="OrthoDB" id="1654884at2759"/>
<evidence type="ECO:0000256" key="2">
    <source>
        <dbReference type="ARBA" id="ARBA00022980"/>
    </source>
</evidence>
<dbReference type="STRING" id="742152.A0A2H3JN81"/>
<keyword evidence="3" id="KW-0687">Ribonucleoprotein</keyword>
<dbReference type="PANTHER" id="PTHR11759">
    <property type="entry name" value="40S RIBOSOMAL PROTEIN S14/30S RIBOSOMAL PROTEIN S11"/>
    <property type="match status" value="1"/>
</dbReference>
<sequence length="216" mass="23436">MSLLRLHLARALAASRPRSAAFYSTAGSGSGSQIDGAAWFDALGGREPSASPSPFSSGIPDLPPIGSAYPGPNPPSPVNPLRDARTTISEQLQPKPTYTIYVKATRTNTITTLTRPDGSPIRTFTGGRVGFKGTNRSSYEAGYKCVVEVFQLLEQHMEKEDLRWELYLNGFGQGREAVQKALLAGEGERVKDALVRITDKTPIKIGGTRSKKMKRR</sequence>
<dbReference type="HAMAP" id="MF_01310">
    <property type="entry name" value="Ribosomal_uS11"/>
    <property type="match status" value="1"/>
</dbReference>
<accession>A0A2H3JN81</accession>
<evidence type="ECO:0000313" key="5">
    <source>
        <dbReference type="EMBL" id="PCH41363.1"/>
    </source>
</evidence>
<dbReference type="GO" id="GO:0003735">
    <property type="term" value="F:structural constituent of ribosome"/>
    <property type="evidence" value="ECO:0007669"/>
    <property type="project" value="InterPro"/>
</dbReference>
<feature type="region of interest" description="Disordered" evidence="4">
    <location>
        <begin position="43"/>
        <end position="81"/>
    </location>
</feature>
<dbReference type="GO" id="GO:0006412">
    <property type="term" value="P:translation"/>
    <property type="evidence" value="ECO:0007669"/>
    <property type="project" value="InterPro"/>
</dbReference>
<proteinExistence type="inferred from homology"/>
<evidence type="ECO:0000256" key="1">
    <source>
        <dbReference type="ARBA" id="ARBA00006194"/>
    </source>
</evidence>
<organism evidence="5 6">
    <name type="scientific">Wolfiporia cocos (strain MD-104)</name>
    <name type="common">Brown rot fungus</name>
    <dbReference type="NCBI Taxonomy" id="742152"/>
    <lineage>
        <taxon>Eukaryota</taxon>
        <taxon>Fungi</taxon>
        <taxon>Dikarya</taxon>
        <taxon>Basidiomycota</taxon>
        <taxon>Agaricomycotina</taxon>
        <taxon>Agaricomycetes</taxon>
        <taxon>Polyporales</taxon>
        <taxon>Phaeolaceae</taxon>
        <taxon>Wolfiporia</taxon>
    </lineage>
</organism>
<dbReference type="AlphaFoldDB" id="A0A2H3JN81"/>
<gene>
    <name evidence="5" type="ORF">WOLCODRAFT_118787</name>
</gene>
<dbReference type="GO" id="GO:0005840">
    <property type="term" value="C:ribosome"/>
    <property type="evidence" value="ECO:0007669"/>
    <property type="project" value="UniProtKB-KW"/>
</dbReference>
<evidence type="ECO:0000256" key="4">
    <source>
        <dbReference type="SAM" id="MobiDB-lite"/>
    </source>
</evidence>
<dbReference type="Pfam" id="PF00411">
    <property type="entry name" value="Ribosomal_S11"/>
    <property type="match status" value="1"/>
</dbReference>